<dbReference type="EMBL" id="BSSA01000043">
    <property type="protein sequence ID" value="GLW75004.1"/>
    <property type="molecule type" value="Genomic_DNA"/>
</dbReference>
<evidence type="ECO:0000256" key="2">
    <source>
        <dbReference type="ARBA" id="ARBA00023315"/>
    </source>
</evidence>
<dbReference type="AlphaFoldDB" id="A0A9W6V417"/>
<name>A0A9W6V417_9ACTN</name>
<evidence type="ECO:0000313" key="4">
    <source>
        <dbReference type="EMBL" id="GLW75004.1"/>
    </source>
</evidence>
<reference evidence="4" key="1">
    <citation type="submission" date="2023-02" db="EMBL/GenBank/DDBJ databases">
        <title>Kitasatospora phosalacinea NBRC 14627.</title>
        <authorList>
            <person name="Ichikawa N."/>
            <person name="Sato H."/>
            <person name="Tonouchi N."/>
        </authorList>
    </citation>
    <scope>NUCLEOTIDE SEQUENCE</scope>
    <source>
        <strain evidence="4">NBRC 14627</strain>
    </source>
</reference>
<dbReference type="RefSeq" id="WP_285740560.1">
    <property type="nucleotide sequence ID" value="NZ_BSSA01000043.1"/>
</dbReference>
<dbReference type="PROSITE" id="PS51186">
    <property type="entry name" value="GNAT"/>
    <property type="match status" value="1"/>
</dbReference>
<proteinExistence type="predicted"/>
<keyword evidence="1" id="KW-0808">Transferase</keyword>
<dbReference type="Gene3D" id="3.40.630.30">
    <property type="match status" value="1"/>
</dbReference>
<keyword evidence="2" id="KW-0012">Acyltransferase</keyword>
<comment type="caution">
    <text evidence="4">The sequence shown here is derived from an EMBL/GenBank/DDBJ whole genome shotgun (WGS) entry which is preliminary data.</text>
</comment>
<evidence type="ECO:0000259" key="3">
    <source>
        <dbReference type="PROSITE" id="PS51186"/>
    </source>
</evidence>
<evidence type="ECO:0000256" key="1">
    <source>
        <dbReference type="ARBA" id="ARBA00022679"/>
    </source>
</evidence>
<sequence>MNTDQYQVRRATPDDVPTLMEMRAEAEQWLAEMGVDQWSDPDLGERAVQGWLEKINRGRTWVVTRSGRIAATISRDRADTDFWREEDVLHDAFYVYKLIVARSEAGTHLGARLLDWASVIAAAEGKSWVRLDVWRNNKGLQKYYEKQGFSHVRTEAPSHRLSGWLGQRPAGTVLHPDLLLPTIHVPLPSNLGTELAAIRAETTALASRVAQLRTALDATSTPETGTARWTYDQTQEHLFALDCSVQSAIRAITDVETEAQKLPEPTDLAWASAPRQ</sequence>
<dbReference type="Proteomes" id="UP001165041">
    <property type="component" value="Unassembled WGS sequence"/>
</dbReference>
<dbReference type="PANTHER" id="PTHR43877:SF2">
    <property type="entry name" value="AMINOALKYLPHOSPHONATE N-ACETYLTRANSFERASE-RELATED"/>
    <property type="match status" value="1"/>
</dbReference>
<dbReference type="PANTHER" id="PTHR43877">
    <property type="entry name" value="AMINOALKYLPHOSPHONATE N-ACETYLTRANSFERASE-RELATED-RELATED"/>
    <property type="match status" value="1"/>
</dbReference>
<organism evidence="4 5">
    <name type="scientific">Kitasatospora phosalacinea</name>
    <dbReference type="NCBI Taxonomy" id="2065"/>
    <lineage>
        <taxon>Bacteria</taxon>
        <taxon>Bacillati</taxon>
        <taxon>Actinomycetota</taxon>
        <taxon>Actinomycetes</taxon>
        <taxon>Kitasatosporales</taxon>
        <taxon>Streptomycetaceae</taxon>
        <taxon>Kitasatospora</taxon>
    </lineage>
</organism>
<dbReference type="InterPro" id="IPR016181">
    <property type="entry name" value="Acyl_CoA_acyltransferase"/>
</dbReference>
<dbReference type="GO" id="GO:0016747">
    <property type="term" value="F:acyltransferase activity, transferring groups other than amino-acyl groups"/>
    <property type="evidence" value="ECO:0007669"/>
    <property type="project" value="InterPro"/>
</dbReference>
<evidence type="ECO:0000313" key="5">
    <source>
        <dbReference type="Proteomes" id="UP001165041"/>
    </source>
</evidence>
<dbReference type="InterPro" id="IPR050832">
    <property type="entry name" value="Bact_Acetyltransf"/>
</dbReference>
<protein>
    <recommendedName>
        <fullName evidence="3">N-acetyltransferase domain-containing protein</fullName>
    </recommendedName>
</protein>
<dbReference type="SUPFAM" id="SSF55729">
    <property type="entry name" value="Acyl-CoA N-acyltransferases (Nat)"/>
    <property type="match status" value="1"/>
</dbReference>
<dbReference type="InterPro" id="IPR000182">
    <property type="entry name" value="GNAT_dom"/>
</dbReference>
<accession>A0A9W6V417</accession>
<dbReference type="CDD" id="cd04301">
    <property type="entry name" value="NAT_SF"/>
    <property type="match status" value="1"/>
</dbReference>
<gene>
    <name evidence="4" type="ORF">Kpho02_73010</name>
</gene>
<dbReference type="Pfam" id="PF00583">
    <property type="entry name" value="Acetyltransf_1"/>
    <property type="match status" value="1"/>
</dbReference>
<feature type="domain" description="N-acetyltransferase" evidence="3">
    <location>
        <begin position="6"/>
        <end position="171"/>
    </location>
</feature>